<evidence type="ECO:0000313" key="2">
    <source>
        <dbReference type="EMBL" id="GFH60383.1"/>
    </source>
</evidence>
<proteinExistence type="predicted"/>
<evidence type="ECO:0000313" key="3">
    <source>
        <dbReference type="Proteomes" id="UP001054902"/>
    </source>
</evidence>
<dbReference type="PANTHER" id="PTHR39444:SF3">
    <property type="entry name" value="SITE-SPECIFIC DNA-METHYLTRANSFERASE (ADENINE-SPECIFIC)"/>
    <property type="match status" value="1"/>
</dbReference>
<accession>A0AAD3D9P1</accession>
<sequence>MTSAPTRIQYPYKVDYNDHFETPQCAYEHIMPLMDAVQPSSSRENHIIYDPFYCNGRTKVLLQSLGFTNVVHEKRDFYEDVEKNQLPNYHTFITNPPYSSDHKEKCVQFAIDRLRPKNSQKKKKKKQISKPFFILMPNYVAVRNHFRSAIKSGDNGDDPNDILYVIPPIPYEYDHPEGTGKEVSPFKSIWFCGIPSSKVAAAKKAFRKMYGDSNIGVGNIGSSMEKPRLVSTLQELRQLNAVPTQKRKNLKQRLKAKKKMQQLSEGSQSQQRDRTEGTSAARNQSAIQQGKQKKRKGNSKYRNEDGVRKKKRF</sequence>
<dbReference type="PANTHER" id="PTHR39444">
    <property type="entry name" value="SITE-SPECIFIC DNA-METHYLTRANSFERASE (ADENINE-SPECIFIC)"/>
    <property type="match status" value="1"/>
</dbReference>
<comment type="caution">
    <text evidence="2">The sequence shown here is derived from an EMBL/GenBank/DDBJ whole genome shotgun (WGS) entry which is preliminary data.</text>
</comment>
<reference evidence="2 3" key="1">
    <citation type="journal article" date="2021" name="Sci. Rep.">
        <title>The genome of the diatom Chaetoceros tenuissimus carries an ancient integrated fragment of an extant virus.</title>
        <authorList>
            <person name="Hongo Y."/>
            <person name="Kimura K."/>
            <person name="Takaki Y."/>
            <person name="Yoshida Y."/>
            <person name="Baba S."/>
            <person name="Kobayashi G."/>
            <person name="Nagasaki K."/>
            <person name="Hano T."/>
            <person name="Tomaru Y."/>
        </authorList>
    </citation>
    <scope>NUCLEOTIDE SEQUENCE [LARGE SCALE GENOMIC DNA]</scope>
    <source>
        <strain evidence="2 3">NIES-3715</strain>
    </source>
</reference>
<dbReference type="Proteomes" id="UP001054902">
    <property type="component" value="Unassembled WGS sequence"/>
</dbReference>
<name>A0AAD3D9P1_9STRA</name>
<keyword evidence="3" id="KW-1185">Reference proteome</keyword>
<evidence type="ECO:0000256" key="1">
    <source>
        <dbReference type="SAM" id="MobiDB-lite"/>
    </source>
</evidence>
<gene>
    <name evidence="2" type="ORF">CTEN210_16859</name>
</gene>
<protein>
    <submittedName>
        <fullName evidence="2">Uncharacterized protein</fullName>
    </submittedName>
</protein>
<dbReference type="AlphaFoldDB" id="A0AAD3D9P1"/>
<feature type="region of interest" description="Disordered" evidence="1">
    <location>
        <begin position="255"/>
        <end position="313"/>
    </location>
</feature>
<feature type="compositionally biased region" description="Polar residues" evidence="1">
    <location>
        <begin position="277"/>
        <end position="290"/>
    </location>
</feature>
<dbReference type="EMBL" id="BLLK01000069">
    <property type="protein sequence ID" value="GFH60383.1"/>
    <property type="molecule type" value="Genomic_DNA"/>
</dbReference>
<organism evidence="2 3">
    <name type="scientific">Chaetoceros tenuissimus</name>
    <dbReference type="NCBI Taxonomy" id="426638"/>
    <lineage>
        <taxon>Eukaryota</taxon>
        <taxon>Sar</taxon>
        <taxon>Stramenopiles</taxon>
        <taxon>Ochrophyta</taxon>
        <taxon>Bacillariophyta</taxon>
        <taxon>Coscinodiscophyceae</taxon>
        <taxon>Chaetocerotophycidae</taxon>
        <taxon>Chaetocerotales</taxon>
        <taxon>Chaetocerotaceae</taxon>
        <taxon>Chaetoceros</taxon>
    </lineage>
</organism>